<gene>
    <name evidence="2" type="ORF">CY34DRAFT_19428</name>
</gene>
<protein>
    <submittedName>
        <fullName evidence="2">Uncharacterized protein</fullName>
    </submittedName>
</protein>
<feature type="compositionally biased region" description="Pro residues" evidence="1">
    <location>
        <begin position="308"/>
        <end position="320"/>
    </location>
</feature>
<proteinExistence type="predicted"/>
<dbReference type="HOGENOM" id="CLU_598756_0_0_1"/>
<reference evidence="2 3" key="1">
    <citation type="submission" date="2014-04" db="EMBL/GenBank/DDBJ databases">
        <authorList>
            <consortium name="DOE Joint Genome Institute"/>
            <person name="Kuo A."/>
            <person name="Ruytinx J."/>
            <person name="Rineau F."/>
            <person name="Colpaert J."/>
            <person name="Kohler A."/>
            <person name="Nagy L.G."/>
            <person name="Floudas D."/>
            <person name="Copeland A."/>
            <person name="Barry K.W."/>
            <person name="Cichocki N."/>
            <person name="Veneault-Fourrey C."/>
            <person name="LaButti K."/>
            <person name="Lindquist E.A."/>
            <person name="Lipzen A."/>
            <person name="Lundell T."/>
            <person name="Morin E."/>
            <person name="Murat C."/>
            <person name="Sun H."/>
            <person name="Tunlid A."/>
            <person name="Henrissat B."/>
            <person name="Grigoriev I.V."/>
            <person name="Hibbett D.S."/>
            <person name="Martin F."/>
            <person name="Nordberg H.P."/>
            <person name="Cantor M.N."/>
            <person name="Hua S.X."/>
        </authorList>
    </citation>
    <scope>NUCLEOTIDE SEQUENCE [LARGE SCALE GENOMIC DNA]</scope>
    <source>
        <strain evidence="2 3">UH-Slu-Lm8-n1</strain>
    </source>
</reference>
<feature type="compositionally biased region" description="Basic and acidic residues" evidence="1">
    <location>
        <begin position="364"/>
        <end position="374"/>
    </location>
</feature>
<dbReference type="Proteomes" id="UP000054485">
    <property type="component" value="Unassembled WGS sequence"/>
</dbReference>
<dbReference type="EMBL" id="KN836521">
    <property type="protein sequence ID" value="KIK31936.1"/>
    <property type="molecule type" value="Genomic_DNA"/>
</dbReference>
<evidence type="ECO:0000313" key="2">
    <source>
        <dbReference type="EMBL" id="KIK31936.1"/>
    </source>
</evidence>
<sequence>MAVRDAFALSCQAYLRLEDIYVGGFVLYTGTAEAGQRAAGVFAGSPLILELVNKKQADIKELVDYLTTVIKYNRIDDTASLPSFTCFTALKFNPELTCEKGEGTRDHNRRVAPIMMLEKFEGAGIPHEAKNIPWKTMLNSLYLHQAQVINWPADVPPVGSDFVFKDLKTDKLKALVGPYLKRCMGSDYNTELACVEHPELKKKRKVKLSGVKFPETELMFVPWSDESKDLMSNKDSDMLNIPLITDTDGKVQHTLMDCVLFMKNLPPSIEVPDSAGSPPRNSSTPQPSSPLVWSPSPPHRDHRKVVPLPRPIPTKVPPCQPLSQKGVVMHTSNPQLMSRMTHPAPGAPVKSRKVAEVPLVRKHRQDESDGEDHKVGRRMMSSTTHSSVTSSTIPLNNLIIVAHHHLFAILGIMAMLTPDLQSDTSMHIPENLPLLLVHRGVLPRLGCLQWKMKKTWR</sequence>
<feature type="region of interest" description="Disordered" evidence="1">
    <location>
        <begin position="361"/>
        <end position="388"/>
    </location>
</feature>
<name>A0A0C9ZRK6_9AGAM</name>
<keyword evidence="3" id="KW-1185">Reference proteome</keyword>
<dbReference type="InParanoid" id="A0A0C9ZRK6"/>
<organism evidence="2 3">
    <name type="scientific">Suillus luteus UH-Slu-Lm8-n1</name>
    <dbReference type="NCBI Taxonomy" id="930992"/>
    <lineage>
        <taxon>Eukaryota</taxon>
        <taxon>Fungi</taxon>
        <taxon>Dikarya</taxon>
        <taxon>Basidiomycota</taxon>
        <taxon>Agaricomycotina</taxon>
        <taxon>Agaricomycetes</taxon>
        <taxon>Agaricomycetidae</taxon>
        <taxon>Boletales</taxon>
        <taxon>Suillineae</taxon>
        <taxon>Suillaceae</taxon>
        <taxon>Suillus</taxon>
    </lineage>
</organism>
<dbReference type="AlphaFoldDB" id="A0A0C9ZRK6"/>
<evidence type="ECO:0000256" key="1">
    <source>
        <dbReference type="SAM" id="MobiDB-lite"/>
    </source>
</evidence>
<feature type="region of interest" description="Disordered" evidence="1">
    <location>
        <begin position="270"/>
        <end position="325"/>
    </location>
</feature>
<reference evidence="3" key="2">
    <citation type="submission" date="2015-01" db="EMBL/GenBank/DDBJ databases">
        <title>Evolutionary Origins and Diversification of the Mycorrhizal Mutualists.</title>
        <authorList>
            <consortium name="DOE Joint Genome Institute"/>
            <consortium name="Mycorrhizal Genomics Consortium"/>
            <person name="Kohler A."/>
            <person name="Kuo A."/>
            <person name="Nagy L.G."/>
            <person name="Floudas D."/>
            <person name="Copeland A."/>
            <person name="Barry K.W."/>
            <person name="Cichocki N."/>
            <person name="Veneault-Fourrey C."/>
            <person name="LaButti K."/>
            <person name="Lindquist E.A."/>
            <person name="Lipzen A."/>
            <person name="Lundell T."/>
            <person name="Morin E."/>
            <person name="Murat C."/>
            <person name="Riley R."/>
            <person name="Ohm R."/>
            <person name="Sun H."/>
            <person name="Tunlid A."/>
            <person name="Henrissat B."/>
            <person name="Grigoriev I.V."/>
            <person name="Hibbett D.S."/>
            <person name="Martin F."/>
        </authorList>
    </citation>
    <scope>NUCLEOTIDE SEQUENCE [LARGE SCALE GENOMIC DNA]</scope>
    <source>
        <strain evidence="3">UH-Slu-Lm8-n1</strain>
    </source>
</reference>
<accession>A0A0C9ZRK6</accession>
<dbReference type="OrthoDB" id="2691626at2759"/>
<feature type="compositionally biased region" description="Low complexity" evidence="1">
    <location>
        <begin position="285"/>
        <end position="294"/>
    </location>
</feature>
<evidence type="ECO:0000313" key="3">
    <source>
        <dbReference type="Proteomes" id="UP000054485"/>
    </source>
</evidence>